<name>A0A9P8V614_9PEZI</name>
<organism evidence="2 3">
    <name type="scientific">Plectosphaerella plurivora</name>
    <dbReference type="NCBI Taxonomy" id="936078"/>
    <lineage>
        <taxon>Eukaryota</taxon>
        <taxon>Fungi</taxon>
        <taxon>Dikarya</taxon>
        <taxon>Ascomycota</taxon>
        <taxon>Pezizomycotina</taxon>
        <taxon>Sordariomycetes</taxon>
        <taxon>Hypocreomycetidae</taxon>
        <taxon>Glomerellales</taxon>
        <taxon>Plectosphaerellaceae</taxon>
        <taxon>Plectosphaerella</taxon>
    </lineage>
</organism>
<feature type="domain" description="DUF6546" evidence="1">
    <location>
        <begin position="319"/>
        <end position="386"/>
    </location>
</feature>
<accession>A0A9P8V614</accession>
<dbReference type="InterPro" id="IPR046676">
    <property type="entry name" value="DUF6546"/>
</dbReference>
<comment type="caution">
    <text evidence="2">The sequence shown here is derived from an EMBL/GenBank/DDBJ whole genome shotgun (WGS) entry which is preliminary data.</text>
</comment>
<evidence type="ECO:0000259" key="1">
    <source>
        <dbReference type="Pfam" id="PF20183"/>
    </source>
</evidence>
<reference evidence="2" key="1">
    <citation type="journal article" date="2021" name="Nat. Commun.">
        <title>Genetic determinants of endophytism in the Arabidopsis root mycobiome.</title>
        <authorList>
            <person name="Mesny F."/>
            <person name="Miyauchi S."/>
            <person name="Thiergart T."/>
            <person name="Pickel B."/>
            <person name="Atanasova L."/>
            <person name="Karlsson M."/>
            <person name="Huettel B."/>
            <person name="Barry K.W."/>
            <person name="Haridas S."/>
            <person name="Chen C."/>
            <person name="Bauer D."/>
            <person name="Andreopoulos W."/>
            <person name="Pangilinan J."/>
            <person name="LaButti K."/>
            <person name="Riley R."/>
            <person name="Lipzen A."/>
            <person name="Clum A."/>
            <person name="Drula E."/>
            <person name="Henrissat B."/>
            <person name="Kohler A."/>
            <person name="Grigoriev I.V."/>
            <person name="Martin F.M."/>
            <person name="Hacquard S."/>
        </authorList>
    </citation>
    <scope>NUCLEOTIDE SEQUENCE</scope>
    <source>
        <strain evidence="2">MPI-SDFR-AT-0117</strain>
    </source>
</reference>
<dbReference type="OrthoDB" id="3728558at2759"/>
<dbReference type="EMBL" id="JAGSXJ010000022">
    <property type="protein sequence ID" value="KAH6677912.1"/>
    <property type="molecule type" value="Genomic_DNA"/>
</dbReference>
<evidence type="ECO:0000313" key="2">
    <source>
        <dbReference type="EMBL" id="KAH6677912.1"/>
    </source>
</evidence>
<dbReference type="Proteomes" id="UP000770015">
    <property type="component" value="Unassembled WGS sequence"/>
</dbReference>
<dbReference type="AlphaFoldDB" id="A0A9P8V614"/>
<dbReference type="Pfam" id="PF20183">
    <property type="entry name" value="DUF6546"/>
    <property type="match status" value="1"/>
</dbReference>
<keyword evidence="3" id="KW-1185">Reference proteome</keyword>
<proteinExistence type="predicted"/>
<protein>
    <recommendedName>
        <fullName evidence="1">DUF6546 domain-containing protein</fullName>
    </recommendedName>
</protein>
<sequence>MATNTIKPTGWPSLPPELRLIIVNDIQSDLDRSFARHQKPPHSPLPLISREFHSCFPYVNFRTITLDQGRLNDFRQIFQRSRARQGAVQRIFLRVLVPETNDEDAVEGSGTPSANKIVFLDTMHEFMHIISYWGLRKKEESRHPNLKYYRIPLHLEVSPPTLAPDLIQHGTVDTRTVSELEPLPYVPLNSHHPRVPQRCPRVFSPGRNFDSLVVSRCDPHYISKQFLEQFMRQALPYLRSFHSEEWDIHEILSDQRRKEDCFEILGVLRERGIPNISLLQDSSVSFGPYNTANIIHTGAAEWNHAMLATGLRFCCMTSFTDCTSFLMQSGFSNLHFPELECLVLSSDLMSLDDQIISMVLLRAIYSMRRMPKMKILDLWYGHARKRFLLRIVPVRRGPPDMEEKRHIQEIAVAWRSTRHSEQDIWRMFEGSLLNRLLQPISVTIWKGGDKIKRAENLPKGHAGNYHRLHQRMMHGYRKHKS</sequence>
<evidence type="ECO:0000313" key="3">
    <source>
        <dbReference type="Proteomes" id="UP000770015"/>
    </source>
</evidence>
<gene>
    <name evidence="2" type="ORF">F5X68DRAFT_36923</name>
</gene>